<gene>
    <name evidence="2" type="ORF">ACFSJH_01130</name>
</gene>
<evidence type="ECO:0000313" key="3">
    <source>
        <dbReference type="Proteomes" id="UP001597362"/>
    </source>
</evidence>
<dbReference type="EMBL" id="JBHUHO010000003">
    <property type="protein sequence ID" value="MFD2114355.1"/>
    <property type="molecule type" value="Genomic_DNA"/>
</dbReference>
<dbReference type="Gene3D" id="3.20.80.10">
    <property type="entry name" value="Regulatory factor, effector binding domain"/>
    <property type="match status" value="1"/>
</dbReference>
<dbReference type="PANTHER" id="PTHR40055:SF1">
    <property type="entry name" value="TRANSCRIPTIONAL REGULATOR YGIV-RELATED"/>
    <property type="match status" value="1"/>
</dbReference>
<dbReference type="SMART" id="SM00871">
    <property type="entry name" value="AraC_E_bind"/>
    <property type="match status" value="1"/>
</dbReference>
<evidence type="ECO:0000313" key="2">
    <source>
        <dbReference type="EMBL" id="MFD2114355.1"/>
    </source>
</evidence>
<sequence>MKTEYFSNITIAFMRSFGEYGYRNKVLMNHFKAYLADRHLLNDNAVLLGIALDNPSITAKHLLRYDVGLIVEGKHPITGNLEHRQIDNGKYAIIEVNHTEQGVLDFWSNIDNLLKNLPVDNNRPIMEFYQAKLVQQHLCEFCIPLKD</sequence>
<dbReference type="InterPro" id="IPR029442">
    <property type="entry name" value="GyrI-like"/>
</dbReference>
<dbReference type="InterPro" id="IPR050908">
    <property type="entry name" value="SmbC-like"/>
</dbReference>
<dbReference type="Proteomes" id="UP001597362">
    <property type="component" value="Unassembled WGS sequence"/>
</dbReference>
<comment type="caution">
    <text evidence="2">The sequence shown here is derived from an EMBL/GenBank/DDBJ whole genome shotgun (WGS) entry which is preliminary data.</text>
</comment>
<dbReference type="RefSeq" id="WP_377769326.1">
    <property type="nucleotide sequence ID" value="NZ_JBHUHO010000003.1"/>
</dbReference>
<proteinExistence type="predicted"/>
<organism evidence="2 3">
    <name type="scientific">Paenibacillus yanchengensis</name>
    <dbReference type="NCBI Taxonomy" id="2035833"/>
    <lineage>
        <taxon>Bacteria</taxon>
        <taxon>Bacillati</taxon>
        <taxon>Bacillota</taxon>
        <taxon>Bacilli</taxon>
        <taxon>Bacillales</taxon>
        <taxon>Paenibacillaceae</taxon>
        <taxon>Paenibacillus</taxon>
    </lineage>
</organism>
<dbReference type="Pfam" id="PF06445">
    <property type="entry name" value="GyrI-like"/>
    <property type="match status" value="1"/>
</dbReference>
<dbReference type="InterPro" id="IPR010499">
    <property type="entry name" value="AraC_E-bd"/>
</dbReference>
<protein>
    <submittedName>
        <fullName evidence="2">GyrI-like domain-containing protein</fullName>
    </submittedName>
</protein>
<evidence type="ECO:0000259" key="1">
    <source>
        <dbReference type="SMART" id="SM00871"/>
    </source>
</evidence>
<dbReference type="InterPro" id="IPR011256">
    <property type="entry name" value="Reg_factor_effector_dom_sf"/>
</dbReference>
<accession>A0ABW4YF54</accession>
<name>A0ABW4YF54_9BACL</name>
<dbReference type="PANTHER" id="PTHR40055">
    <property type="entry name" value="TRANSCRIPTIONAL REGULATOR YGIV-RELATED"/>
    <property type="match status" value="1"/>
</dbReference>
<keyword evidence="3" id="KW-1185">Reference proteome</keyword>
<dbReference type="SUPFAM" id="SSF55136">
    <property type="entry name" value="Probable bacterial effector-binding domain"/>
    <property type="match status" value="1"/>
</dbReference>
<reference evidence="3" key="1">
    <citation type="journal article" date="2019" name="Int. J. Syst. Evol. Microbiol.">
        <title>The Global Catalogue of Microorganisms (GCM) 10K type strain sequencing project: providing services to taxonomists for standard genome sequencing and annotation.</title>
        <authorList>
            <consortium name="The Broad Institute Genomics Platform"/>
            <consortium name="The Broad Institute Genome Sequencing Center for Infectious Disease"/>
            <person name="Wu L."/>
            <person name="Ma J."/>
        </authorList>
    </citation>
    <scope>NUCLEOTIDE SEQUENCE [LARGE SCALE GENOMIC DNA]</scope>
    <source>
        <strain evidence="3">GH52</strain>
    </source>
</reference>
<feature type="domain" description="AraC effector-binding" evidence="1">
    <location>
        <begin position="1"/>
        <end position="146"/>
    </location>
</feature>